<keyword evidence="2" id="KW-0223">Dioxygenase</keyword>
<gene>
    <name evidence="2" type="ORF">OS889_16270</name>
</gene>
<dbReference type="PANTHER" id="PTHR41534:SF2">
    <property type="entry name" value="3-PHENYLPROPIONATE_CINNAMIC ACID DIOXYGENASE SUBUNIT BETA"/>
    <property type="match status" value="1"/>
</dbReference>
<dbReference type="EMBL" id="JBGNYA010000002">
    <property type="protein sequence ID" value="MFA1612540.1"/>
    <property type="molecule type" value="Genomic_DNA"/>
</dbReference>
<dbReference type="Gene3D" id="3.10.450.50">
    <property type="match status" value="1"/>
</dbReference>
<accession>A0ABD5MF31</accession>
<sequence>MSSPRPATATTVDAETQHRVEQFLYREAELLDTFALEEWFELLDEDVRLEVPVRSARHPGSERPEFSEETNYLREDYEMIRERVGRLAKEYAWSENPRSRIRHVIGNVRVLETDGDELTVANNQHVFRSYGDTPDHDLLSAQRHTTLRREGPAGADGEWNYTIGHRTVYLDHAVLNTKNLTLPLL</sequence>
<keyword evidence="3" id="KW-1185">Reference proteome</keyword>
<dbReference type="Proteomes" id="UP001570511">
    <property type="component" value="Unassembled WGS sequence"/>
</dbReference>
<evidence type="ECO:0000256" key="1">
    <source>
        <dbReference type="ARBA" id="ARBA00023002"/>
    </source>
</evidence>
<protein>
    <submittedName>
        <fullName evidence="2">Aromatic-ring-hydroxylating dioxygenase subunit beta</fullName>
    </submittedName>
</protein>
<dbReference type="InterPro" id="IPR000391">
    <property type="entry name" value="Rng_hydr_dOase-bsu"/>
</dbReference>
<evidence type="ECO:0000313" key="3">
    <source>
        <dbReference type="Proteomes" id="UP001570511"/>
    </source>
</evidence>
<comment type="caution">
    <text evidence="2">The sequence shown here is derived from an EMBL/GenBank/DDBJ whole genome shotgun (WGS) entry which is preliminary data.</text>
</comment>
<dbReference type="CDD" id="cd00667">
    <property type="entry name" value="ring_hydroxylating_dioxygenases_beta"/>
    <property type="match status" value="1"/>
</dbReference>
<evidence type="ECO:0000313" key="2">
    <source>
        <dbReference type="EMBL" id="MFA1612540.1"/>
    </source>
</evidence>
<dbReference type="GO" id="GO:0051213">
    <property type="term" value="F:dioxygenase activity"/>
    <property type="evidence" value="ECO:0007669"/>
    <property type="project" value="UniProtKB-KW"/>
</dbReference>
<dbReference type="SUPFAM" id="SSF54427">
    <property type="entry name" value="NTF2-like"/>
    <property type="match status" value="1"/>
</dbReference>
<dbReference type="AlphaFoldDB" id="A0ABD5MF31"/>
<dbReference type="PANTHER" id="PTHR41534">
    <property type="entry name" value="BLR3401 PROTEIN"/>
    <property type="match status" value="1"/>
</dbReference>
<dbReference type="Pfam" id="PF00866">
    <property type="entry name" value="Ring_hydroxyl_B"/>
    <property type="match status" value="1"/>
</dbReference>
<dbReference type="RefSeq" id="WP_372391827.1">
    <property type="nucleotide sequence ID" value="NZ_JBGNYA010000002.1"/>
</dbReference>
<organism evidence="2 3">
    <name type="scientific">Halobellus rubicundus</name>
    <dbReference type="NCBI Taxonomy" id="2996466"/>
    <lineage>
        <taxon>Archaea</taxon>
        <taxon>Methanobacteriati</taxon>
        <taxon>Methanobacteriota</taxon>
        <taxon>Stenosarchaea group</taxon>
        <taxon>Halobacteria</taxon>
        <taxon>Halobacteriales</taxon>
        <taxon>Haloferacaceae</taxon>
        <taxon>Halobellus</taxon>
    </lineage>
</organism>
<reference evidence="2 3" key="1">
    <citation type="submission" date="2024-08" db="EMBL/GenBank/DDBJ databases">
        <title>Halobellus sp. MBLA0158 whole genome sequence.</title>
        <authorList>
            <person name="Hwang C.Y."/>
            <person name="Cho E.-S."/>
            <person name="Seo M.-J."/>
        </authorList>
    </citation>
    <scope>NUCLEOTIDE SEQUENCE [LARGE SCALE GENOMIC DNA]</scope>
    <source>
        <strain evidence="2 3">MBLA0158</strain>
    </source>
</reference>
<keyword evidence="1" id="KW-0560">Oxidoreductase</keyword>
<dbReference type="InterPro" id="IPR032710">
    <property type="entry name" value="NTF2-like_dom_sf"/>
</dbReference>
<proteinExistence type="predicted"/>
<name>A0ABD5MF31_9EURY</name>